<accession>A0AA88J0T1</accession>
<keyword evidence="2" id="KW-1185">Reference proteome</keyword>
<dbReference type="SUPFAM" id="SSF54001">
    <property type="entry name" value="Cysteine proteinases"/>
    <property type="match status" value="1"/>
</dbReference>
<evidence type="ECO:0000313" key="2">
    <source>
        <dbReference type="Proteomes" id="UP001187192"/>
    </source>
</evidence>
<dbReference type="InterPro" id="IPR038765">
    <property type="entry name" value="Papain-like_cys_pep_sf"/>
</dbReference>
<organism evidence="1 2">
    <name type="scientific">Ficus carica</name>
    <name type="common">Common fig</name>
    <dbReference type="NCBI Taxonomy" id="3494"/>
    <lineage>
        <taxon>Eukaryota</taxon>
        <taxon>Viridiplantae</taxon>
        <taxon>Streptophyta</taxon>
        <taxon>Embryophyta</taxon>
        <taxon>Tracheophyta</taxon>
        <taxon>Spermatophyta</taxon>
        <taxon>Magnoliopsida</taxon>
        <taxon>eudicotyledons</taxon>
        <taxon>Gunneridae</taxon>
        <taxon>Pentapetalae</taxon>
        <taxon>rosids</taxon>
        <taxon>fabids</taxon>
        <taxon>Rosales</taxon>
        <taxon>Moraceae</taxon>
        <taxon>Ficeae</taxon>
        <taxon>Ficus</taxon>
    </lineage>
</organism>
<dbReference type="EMBL" id="BTGU01000083">
    <property type="protein sequence ID" value="GMN59045.1"/>
    <property type="molecule type" value="Genomic_DNA"/>
</dbReference>
<comment type="caution">
    <text evidence="1">The sequence shown here is derived from an EMBL/GenBank/DDBJ whole genome shotgun (WGS) entry which is preliminary data.</text>
</comment>
<dbReference type="Proteomes" id="UP001187192">
    <property type="component" value="Unassembled WGS sequence"/>
</dbReference>
<proteinExistence type="predicted"/>
<dbReference type="AlphaFoldDB" id="A0AA88J0T1"/>
<name>A0AA88J0T1_FICCA</name>
<reference evidence="1" key="1">
    <citation type="submission" date="2023-07" db="EMBL/GenBank/DDBJ databases">
        <title>draft genome sequence of fig (Ficus carica).</title>
        <authorList>
            <person name="Takahashi T."/>
            <person name="Nishimura K."/>
        </authorList>
    </citation>
    <scope>NUCLEOTIDE SEQUENCE</scope>
</reference>
<sequence>MEKETTVTTGVIDLWDDSVMYFNPLGNELGGDFEDLIKLAFNDWKILVGKGVRKRRNYETLIDTVRCPLQEGYAECDYFVLALMREIILLLDGLSLLQTMNFYTDIDMSLVRQE</sequence>
<gene>
    <name evidence="1" type="ORF">TIFTF001_028136</name>
</gene>
<evidence type="ECO:0000313" key="1">
    <source>
        <dbReference type="EMBL" id="GMN59045.1"/>
    </source>
</evidence>
<protein>
    <submittedName>
        <fullName evidence="1">Uncharacterized protein</fullName>
    </submittedName>
</protein>